<keyword evidence="2" id="KW-0812">Transmembrane</keyword>
<protein>
    <submittedName>
        <fullName evidence="3">Uncharacterized protein</fullName>
    </submittedName>
</protein>
<comment type="caution">
    <text evidence="3">The sequence shown here is derived from an EMBL/GenBank/DDBJ whole genome shotgun (WGS) entry which is preliminary data.</text>
</comment>
<dbReference type="AlphaFoldDB" id="A0A1Y2HML3"/>
<keyword evidence="4" id="KW-1185">Reference proteome</keyword>
<feature type="transmembrane region" description="Helical" evidence="2">
    <location>
        <begin position="190"/>
        <end position="209"/>
    </location>
</feature>
<keyword evidence="2" id="KW-0472">Membrane</keyword>
<accession>A0A1Y2HML3</accession>
<reference evidence="3 4" key="1">
    <citation type="submission" date="2016-07" db="EMBL/GenBank/DDBJ databases">
        <title>Pervasive Adenine N6-methylation of Active Genes in Fungi.</title>
        <authorList>
            <consortium name="DOE Joint Genome Institute"/>
            <person name="Mondo S.J."/>
            <person name="Dannebaum R.O."/>
            <person name="Kuo R.C."/>
            <person name="Labutti K."/>
            <person name="Haridas S."/>
            <person name="Kuo A."/>
            <person name="Salamov A."/>
            <person name="Ahrendt S.R."/>
            <person name="Lipzen A."/>
            <person name="Sullivan W."/>
            <person name="Andreopoulos W.B."/>
            <person name="Clum A."/>
            <person name="Lindquist E."/>
            <person name="Daum C."/>
            <person name="Ramamoorthy G.K."/>
            <person name="Gryganskyi A."/>
            <person name="Culley D."/>
            <person name="Magnuson J.K."/>
            <person name="James T.Y."/>
            <person name="O'Malley M.A."/>
            <person name="Stajich J.E."/>
            <person name="Spatafora J.W."/>
            <person name="Visel A."/>
            <person name="Grigoriev I.V."/>
        </authorList>
    </citation>
    <scope>NUCLEOTIDE SEQUENCE [LARGE SCALE GENOMIC DNA]</scope>
    <source>
        <strain evidence="3 4">PL171</strain>
    </source>
</reference>
<keyword evidence="2" id="KW-1133">Transmembrane helix</keyword>
<evidence type="ECO:0000256" key="2">
    <source>
        <dbReference type="SAM" id="Phobius"/>
    </source>
</evidence>
<gene>
    <name evidence="3" type="ORF">BCR44DRAFT_70822</name>
</gene>
<feature type="transmembrane region" description="Helical" evidence="2">
    <location>
        <begin position="166"/>
        <end position="184"/>
    </location>
</feature>
<name>A0A1Y2HML3_9FUNG</name>
<dbReference type="Proteomes" id="UP000193411">
    <property type="component" value="Unassembled WGS sequence"/>
</dbReference>
<proteinExistence type="predicted"/>
<feature type="transmembrane region" description="Helical" evidence="2">
    <location>
        <begin position="60"/>
        <end position="80"/>
    </location>
</feature>
<feature type="compositionally biased region" description="Low complexity" evidence="1">
    <location>
        <begin position="1"/>
        <end position="33"/>
    </location>
</feature>
<feature type="transmembrane region" description="Helical" evidence="2">
    <location>
        <begin position="134"/>
        <end position="154"/>
    </location>
</feature>
<sequence>MTEQHFQQPAQPQQAHIADGQQPQNLHQQQQEQRSVNPMQVTDNAEQDKHSWATRGMAQAIAGVLLIMSLLGIILAIQGINDIETVRKLFDTTSRMSFRPSSRSRSSSSSSSFDDFGDSVADELDSAFSKALTYLYVLIIVCVLQTLASIGGLVGVAQDKFSLYKVYHYATAGFCGIRVVLMFLLKGGWYMILAVLIQAAAAYPLWAFANKWEKRVEKEVAAEVQQA</sequence>
<feature type="region of interest" description="Disordered" evidence="1">
    <location>
        <begin position="1"/>
        <end position="50"/>
    </location>
</feature>
<dbReference type="EMBL" id="MCFL01000020">
    <property type="protein sequence ID" value="ORZ35825.1"/>
    <property type="molecule type" value="Genomic_DNA"/>
</dbReference>
<evidence type="ECO:0000256" key="1">
    <source>
        <dbReference type="SAM" id="MobiDB-lite"/>
    </source>
</evidence>
<feature type="compositionally biased region" description="Polar residues" evidence="1">
    <location>
        <begin position="34"/>
        <end position="44"/>
    </location>
</feature>
<organism evidence="3 4">
    <name type="scientific">Catenaria anguillulae PL171</name>
    <dbReference type="NCBI Taxonomy" id="765915"/>
    <lineage>
        <taxon>Eukaryota</taxon>
        <taxon>Fungi</taxon>
        <taxon>Fungi incertae sedis</taxon>
        <taxon>Blastocladiomycota</taxon>
        <taxon>Blastocladiomycetes</taxon>
        <taxon>Blastocladiales</taxon>
        <taxon>Catenariaceae</taxon>
        <taxon>Catenaria</taxon>
    </lineage>
</organism>
<evidence type="ECO:0000313" key="4">
    <source>
        <dbReference type="Proteomes" id="UP000193411"/>
    </source>
</evidence>
<evidence type="ECO:0000313" key="3">
    <source>
        <dbReference type="EMBL" id="ORZ35825.1"/>
    </source>
</evidence>